<accession>A0A1H9XCI0</accession>
<keyword evidence="3" id="KW-1185">Reference proteome</keyword>
<evidence type="ECO:0000313" key="2">
    <source>
        <dbReference type="EMBL" id="SES43759.1"/>
    </source>
</evidence>
<protein>
    <recommendedName>
        <fullName evidence="4">DivIVA protein</fullName>
    </recommendedName>
</protein>
<dbReference type="AlphaFoldDB" id="A0A1H9XCI0"/>
<dbReference type="RefSeq" id="WP_089927714.1">
    <property type="nucleotide sequence ID" value="NZ_FOFV01000032.1"/>
</dbReference>
<dbReference type="EMBL" id="FOFV01000032">
    <property type="protein sequence ID" value="SES43759.1"/>
    <property type="molecule type" value="Genomic_DNA"/>
</dbReference>
<evidence type="ECO:0000313" key="3">
    <source>
        <dbReference type="Proteomes" id="UP000199503"/>
    </source>
</evidence>
<feature type="coiled-coil region" evidence="1">
    <location>
        <begin position="175"/>
        <end position="206"/>
    </location>
</feature>
<sequence>MTAELVPLRTSFDVAWLGYRRDQVRHFVDVSERDLDLVCADRDAAEARAMSLARTLEAVREENRALRDRVDRLCRHPLSPESVGERLRHAVDTALAEATAITERASAVERHVLACAQQTHAEHLDLLATTRERMARLVQEGEARRRALDEAAARHRAQVAEDFEMALALRRKETLNEVRRMEDTARQRAEKLVRDAERKVELLREHRDRVADVLRVVHSLLGKAADNLRAGESG</sequence>
<gene>
    <name evidence="2" type="ORF">SAMN04488000_1325</name>
</gene>
<evidence type="ECO:0000256" key="1">
    <source>
        <dbReference type="SAM" id="Coils"/>
    </source>
</evidence>
<evidence type="ECO:0008006" key="4">
    <source>
        <dbReference type="Google" id="ProtNLM"/>
    </source>
</evidence>
<feature type="coiled-coil region" evidence="1">
    <location>
        <begin position="42"/>
        <end position="76"/>
    </location>
</feature>
<keyword evidence="1" id="KW-0175">Coiled coil</keyword>
<dbReference type="OrthoDB" id="5178145at2"/>
<name>A0A1H9XCI0_9PSEU</name>
<dbReference type="Proteomes" id="UP000199503">
    <property type="component" value="Unassembled WGS sequence"/>
</dbReference>
<organism evidence="2 3">
    <name type="scientific">Lentzea albida</name>
    <dbReference type="NCBI Taxonomy" id="65499"/>
    <lineage>
        <taxon>Bacteria</taxon>
        <taxon>Bacillati</taxon>
        <taxon>Actinomycetota</taxon>
        <taxon>Actinomycetes</taxon>
        <taxon>Pseudonocardiales</taxon>
        <taxon>Pseudonocardiaceae</taxon>
        <taxon>Lentzea</taxon>
    </lineage>
</organism>
<dbReference type="STRING" id="65499.SAMN04488000_1325"/>
<reference evidence="3" key="1">
    <citation type="submission" date="2016-10" db="EMBL/GenBank/DDBJ databases">
        <authorList>
            <person name="Varghese N."/>
            <person name="Submissions S."/>
        </authorList>
    </citation>
    <scope>NUCLEOTIDE SEQUENCE [LARGE SCALE GENOMIC DNA]</scope>
    <source>
        <strain evidence="3">DSM 44437</strain>
    </source>
</reference>
<proteinExistence type="predicted"/>